<proteinExistence type="predicted"/>
<dbReference type="PROSITE" id="PS50195">
    <property type="entry name" value="PX"/>
    <property type="match status" value="2"/>
</dbReference>
<dbReference type="EMBL" id="CAJJDP010000035">
    <property type="protein sequence ID" value="CAD8158307.1"/>
    <property type="molecule type" value="Genomic_DNA"/>
</dbReference>
<comment type="caution">
    <text evidence="2">The sequence shown here is derived from an EMBL/GenBank/DDBJ whole genome shotgun (WGS) entry which is preliminary data.</text>
</comment>
<gene>
    <name evidence="2" type="ORF">POCTA_138.1.T0350121</name>
</gene>
<keyword evidence="3" id="KW-1185">Reference proteome</keyword>
<dbReference type="GO" id="GO:0006886">
    <property type="term" value="P:intracellular protein transport"/>
    <property type="evidence" value="ECO:0007669"/>
    <property type="project" value="TreeGrafter"/>
</dbReference>
<evidence type="ECO:0000313" key="2">
    <source>
        <dbReference type="EMBL" id="CAD8158307.1"/>
    </source>
</evidence>
<dbReference type="SMART" id="SM00312">
    <property type="entry name" value="PX"/>
    <property type="match status" value="2"/>
</dbReference>
<dbReference type="GO" id="GO:0032456">
    <property type="term" value="P:endocytic recycling"/>
    <property type="evidence" value="ECO:0007669"/>
    <property type="project" value="TreeGrafter"/>
</dbReference>
<dbReference type="InterPro" id="IPR001683">
    <property type="entry name" value="PX_dom"/>
</dbReference>
<dbReference type="GO" id="GO:0005769">
    <property type="term" value="C:early endosome"/>
    <property type="evidence" value="ECO:0007669"/>
    <property type="project" value="TreeGrafter"/>
</dbReference>
<dbReference type="OrthoDB" id="298848at2759"/>
<dbReference type="OMA" id="MIRYGVT"/>
<dbReference type="FunFam" id="3.30.1520.10:FF:000053">
    <property type="entry name" value="Uncharacterized protein"/>
    <property type="match status" value="2"/>
</dbReference>
<dbReference type="CDD" id="cd06093">
    <property type="entry name" value="PX_domain"/>
    <property type="match status" value="2"/>
</dbReference>
<name>A0A8S1U3Q4_PAROT</name>
<evidence type="ECO:0000313" key="3">
    <source>
        <dbReference type="Proteomes" id="UP000683925"/>
    </source>
</evidence>
<dbReference type="Proteomes" id="UP000683925">
    <property type="component" value="Unassembled WGS sequence"/>
</dbReference>
<dbReference type="PANTHER" id="PTHR12431">
    <property type="entry name" value="SORTING NEXIN 17 AND 27"/>
    <property type="match status" value="1"/>
</dbReference>
<feature type="domain" description="PX" evidence="1">
    <location>
        <begin position="22"/>
        <end position="140"/>
    </location>
</feature>
<evidence type="ECO:0000259" key="1">
    <source>
        <dbReference type="PROSITE" id="PS50195"/>
    </source>
</evidence>
<feature type="domain" description="PX" evidence="1">
    <location>
        <begin position="189"/>
        <end position="305"/>
    </location>
</feature>
<dbReference type="GO" id="GO:0035091">
    <property type="term" value="F:phosphatidylinositol binding"/>
    <property type="evidence" value="ECO:0007669"/>
    <property type="project" value="InterPro"/>
</dbReference>
<accession>A0A8S1U3Q4</accession>
<dbReference type="Pfam" id="PF00787">
    <property type="entry name" value="PX"/>
    <property type="match status" value="2"/>
</dbReference>
<organism evidence="2 3">
    <name type="scientific">Paramecium octaurelia</name>
    <dbReference type="NCBI Taxonomy" id="43137"/>
    <lineage>
        <taxon>Eukaryota</taxon>
        <taxon>Sar</taxon>
        <taxon>Alveolata</taxon>
        <taxon>Ciliophora</taxon>
        <taxon>Intramacronucleata</taxon>
        <taxon>Oligohymenophorea</taxon>
        <taxon>Peniculida</taxon>
        <taxon>Parameciidae</taxon>
        <taxon>Paramecium</taxon>
    </lineage>
</organism>
<reference evidence="2" key="1">
    <citation type="submission" date="2021-01" db="EMBL/GenBank/DDBJ databases">
        <authorList>
            <consortium name="Genoscope - CEA"/>
            <person name="William W."/>
        </authorList>
    </citation>
    <scope>NUCLEOTIDE SEQUENCE</scope>
</reference>
<dbReference type="AlphaFoldDB" id="A0A8S1U3Q4"/>
<dbReference type="PANTHER" id="PTHR12431:SF14">
    <property type="entry name" value="LD15323P"/>
    <property type="match status" value="1"/>
</dbReference>
<protein>
    <recommendedName>
        <fullName evidence="1">PX domain-containing protein</fullName>
    </recommendedName>
</protein>
<sequence length="343" mass="41129">MIIRVIKSIENHQQLLQLINNQDIMIRYGVTINDYETRNDVIYYTIHVNDQKAIKALQKRYSDLKALNQKIYQKNNEFKLKLSLPRFPRKKIFGRTKNSQSDIKTRGLELQQYLEIILNIPTLLSFQFLREFLPQAQLLDETFRLEQINTEYSKDLCWLQMDELKKSFLQRQEQFQSNKKDKSKGKEISGYYQRFHFTINEFAIQNDFVLYFIILTDTKKTTKYRFEARYSNLRDCHHLLEKQQFKNSLPHFPKRRLIGQTRDNPQLIQERQEQLQRYLNQTFSVKEFVESEPSVYFITKIKLEGKPIKQNLKERGSQLSQQVIGSSFNVSQGIEEIREQKSC</sequence>